<dbReference type="AlphaFoldDB" id="A0A0G1YD30"/>
<feature type="coiled-coil region" evidence="1">
    <location>
        <begin position="26"/>
        <end position="53"/>
    </location>
</feature>
<comment type="caution">
    <text evidence="2">The sequence shown here is derived from an EMBL/GenBank/DDBJ whole genome shotgun (WGS) entry which is preliminary data.</text>
</comment>
<evidence type="ECO:0000256" key="1">
    <source>
        <dbReference type="SAM" id="Coils"/>
    </source>
</evidence>
<dbReference type="Proteomes" id="UP000034588">
    <property type="component" value="Unassembled WGS sequence"/>
</dbReference>
<name>A0A0G1YD30_9BACT</name>
<organism evidence="2 3">
    <name type="scientific">Candidatus Gottesmanbacteria bacterium GW2011_GWB1_49_7</name>
    <dbReference type="NCBI Taxonomy" id="1618448"/>
    <lineage>
        <taxon>Bacteria</taxon>
        <taxon>Candidatus Gottesmaniibacteriota</taxon>
    </lineage>
</organism>
<gene>
    <name evidence="2" type="ORF">UY48_C0008G0047</name>
</gene>
<accession>A0A0G1YD30</accession>
<evidence type="ECO:0000313" key="3">
    <source>
        <dbReference type="Proteomes" id="UP000034588"/>
    </source>
</evidence>
<dbReference type="EMBL" id="LCQD01000008">
    <property type="protein sequence ID" value="KKW12872.1"/>
    <property type="molecule type" value="Genomic_DNA"/>
</dbReference>
<evidence type="ECO:0000313" key="2">
    <source>
        <dbReference type="EMBL" id="KKW12872.1"/>
    </source>
</evidence>
<keyword evidence="1" id="KW-0175">Coiled coil</keyword>
<reference evidence="2 3" key="1">
    <citation type="journal article" date="2015" name="Nature">
        <title>rRNA introns, odd ribosomes, and small enigmatic genomes across a large radiation of phyla.</title>
        <authorList>
            <person name="Brown C.T."/>
            <person name="Hug L.A."/>
            <person name="Thomas B.C."/>
            <person name="Sharon I."/>
            <person name="Castelle C.J."/>
            <person name="Singh A."/>
            <person name="Wilkins M.J."/>
            <person name="Williams K.H."/>
            <person name="Banfield J.F."/>
        </authorList>
    </citation>
    <scope>NUCLEOTIDE SEQUENCE [LARGE SCALE GENOMIC DNA]</scope>
</reference>
<sequence length="113" mass="12567">MSTGVLATLSLGLITGLLGYILKWVWSRLNQDMLDLKREIKRLDEEDRKLKSEITCGQIQTVRIEASLVSLGEKLDRLGNEFSGLRGDIQKQLGSAAALEQVVKSFIEAHHAC</sequence>
<proteinExistence type="predicted"/>
<protein>
    <submittedName>
        <fullName evidence="2">Uncharacterized protein</fullName>
    </submittedName>
</protein>